<dbReference type="EMBL" id="JAMKFB020000014">
    <property type="protein sequence ID" value="KAL0175943.1"/>
    <property type="molecule type" value="Genomic_DNA"/>
</dbReference>
<comment type="caution">
    <text evidence="6">The sequence shown here is derived from an EMBL/GenBank/DDBJ whole genome shotgun (WGS) entry which is preliminary data.</text>
</comment>
<dbReference type="Pfam" id="PF15051">
    <property type="entry name" value="FAM198"/>
    <property type="match status" value="1"/>
</dbReference>
<comment type="similarity">
    <text evidence="3">Belongs to the GASK family.</text>
</comment>
<feature type="non-terminal residue" evidence="6">
    <location>
        <position position="69"/>
    </location>
</feature>
<proteinExistence type="inferred from homology"/>
<organism evidence="6 7">
    <name type="scientific">Cirrhinus mrigala</name>
    <name type="common">Mrigala</name>
    <dbReference type="NCBI Taxonomy" id="683832"/>
    <lineage>
        <taxon>Eukaryota</taxon>
        <taxon>Metazoa</taxon>
        <taxon>Chordata</taxon>
        <taxon>Craniata</taxon>
        <taxon>Vertebrata</taxon>
        <taxon>Euteleostomi</taxon>
        <taxon>Actinopterygii</taxon>
        <taxon>Neopterygii</taxon>
        <taxon>Teleostei</taxon>
        <taxon>Ostariophysi</taxon>
        <taxon>Cypriniformes</taxon>
        <taxon>Cyprinidae</taxon>
        <taxon>Labeoninae</taxon>
        <taxon>Labeonini</taxon>
        <taxon>Cirrhinus</taxon>
    </lineage>
</organism>
<accession>A0ABD0PPG7</accession>
<evidence type="ECO:0000256" key="1">
    <source>
        <dbReference type="ARBA" id="ARBA00004308"/>
    </source>
</evidence>
<evidence type="ECO:0000256" key="4">
    <source>
        <dbReference type="ARBA" id="ARBA00023034"/>
    </source>
</evidence>
<dbReference type="PANTHER" id="PTHR15905">
    <property type="entry name" value="GOLGI-ASSOCIATED KINASE 1B-RELATED"/>
    <property type="match status" value="1"/>
</dbReference>
<evidence type="ECO:0000256" key="2">
    <source>
        <dbReference type="ARBA" id="ARBA00004555"/>
    </source>
</evidence>
<dbReference type="AlphaFoldDB" id="A0ABD0PPG7"/>
<feature type="non-terminal residue" evidence="6">
    <location>
        <position position="1"/>
    </location>
</feature>
<evidence type="ECO:0000256" key="5">
    <source>
        <dbReference type="ARBA" id="ARBA00023136"/>
    </source>
</evidence>
<dbReference type="Proteomes" id="UP001529510">
    <property type="component" value="Unassembled WGS sequence"/>
</dbReference>
<keyword evidence="4" id="KW-0333">Golgi apparatus</keyword>
<dbReference type="PANTHER" id="PTHR15905:SF1">
    <property type="entry name" value="GOLGI-ASSOCIATED KINASE 1B"/>
    <property type="match status" value="1"/>
</dbReference>
<keyword evidence="7" id="KW-1185">Reference proteome</keyword>
<gene>
    <name evidence="6" type="ORF">M9458_028273</name>
</gene>
<keyword evidence="5" id="KW-0472">Membrane</keyword>
<dbReference type="GO" id="GO:0005794">
    <property type="term" value="C:Golgi apparatus"/>
    <property type="evidence" value="ECO:0007669"/>
    <property type="project" value="UniProtKB-SubCell"/>
</dbReference>
<comment type="subcellular location">
    <subcellularLocation>
        <location evidence="1">Endomembrane system</location>
    </subcellularLocation>
    <subcellularLocation>
        <location evidence="2">Golgi apparatus</location>
    </subcellularLocation>
</comment>
<evidence type="ECO:0000313" key="6">
    <source>
        <dbReference type="EMBL" id="KAL0175943.1"/>
    </source>
</evidence>
<reference evidence="6 7" key="1">
    <citation type="submission" date="2024-05" db="EMBL/GenBank/DDBJ databases">
        <title>Genome sequencing and assembly of Indian major carp, Cirrhinus mrigala (Hamilton, 1822).</title>
        <authorList>
            <person name="Mohindra V."/>
            <person name="Chowdhury L.M."/>
            <person name="Lal K."/>
            <person name="Jena J.K."/>
        </authorList>
    </citation>
    <scope>NUCLEOTIDE SEQUENCE [LARGE SCALE GENOMIC DNA]</scope>
    <source>
        <strain evidence="6">CM1030</strain>
        <tissue evidence="6">Blood</tissue>
    </source>
</reference>
<name>A0ABD0PPG7_CIRMR</name>
<protein>
    <recommendedName>
        <fullName evidence="8">Albumin</fullName>
    </recommendedName>
</protein>
<dbReference type="InterPro" id="IPR029207">
    <property type="entry name" value="FAM198"/>
</dbReference>
<evidence type="ECO:0008006" key="8">
    <source>
        <dbReference type="Google" id="ProtNLM"/>
    </source>
</evidence>
<evidence type="ECO:0000256" key="3">
    <source>
        <dbReference type="ARBA" id="ARBA00007691"/>
    </source>
</evidence>
<evidence type="ECO:0000313" key="7">
    <source>
        <dbReference type="Proteomes" id="UP001529510"/>
    </source>
</evidence>
<sequence length="69" mass="8217">QNCCGFKPRPEDTCVELGHHEKCKDKDSTELTHIVHRKHDPHHLVFFNNKGYFDRDEENLNFRLLEGIK</sequence>